<evidence type="ECO:0000313" key="3">
    <source>
        <dbReference type="Proteomes" id="UP000255169"/>
    </source>
</evidence>
<dbReference type="GeneID" id="66879679"/>
<reference evidence="2 3" key="2">
    <citation type="submission" date="2018-06" db="EMBL/GenBank/DDBJ databases">
        <authorList>
            <consortium name="Pathogen Informatics"/>
            <person name="Doyle S."/>
        </authorList>
    </citation>
    <scope>NUCLEOTIDE SEQUENCE [LARGE SCALE GENOMIC DNA]</scope>
    <source>
        <strain evidence="2 3">NCTC10476</strain>
    </source>
</reference>
<gene>
    <name evidence="1" type="ORF">CSF007_10005</name>
    <name evidence="2" type="ORF">NCTC10476_00153</name>
</gene>
<dbReference type="AlphaFoldDB" id="A0A085U841"/>
<name>A0A085U841_YERRU</name>
<dbReference type="Proteomes" id="UP000255169">
    <property type="component" value="Unassembled WGS sequence"/>
</dbReference>
<dbReference type="RefSeq" id="WP_004721700.1">
    <property type="nucleotide sequence ID" value="NZ_CABIHR010000009.1"/>
</dbReference>
<dbReference type="OrthoDB" id="6626081at2"/>
<dbReference type="PATRIC" id="fig|29486.44.peg.1645"/>
<organism evidence="2 3">
    <name type="scientific">Yersinia ruckeri</name>
    <dbReference type="NCBI Taxonomy" id="29486"/>
    <lineage>
        <taxon>Bacteria</taxon>
        <taxon>Pseudomonadati</taxon>
        <taxon>Pseudomonadota</taxon>
        <taxon>Gammaproteobacteria</taxon>
        <taxon>Enterobacterales</taxon>
        <taxon>Yersiniaceae</taxon>
        <taxon>Yersinia</taxon>
    </lineage>
</organism>
<dbReference type="eggNOG" id="ENOG5033EVE">
    <property type="taxonomic scope" value="Bacteria"/>
</dbReference>
<dbReference type="KEGG" id="yru:BD65_528"/>
<protein>
    <submittedName>
        <fullName evidence="2">Uncharacterized protein</fullName>
    </submittedName>
</protein>
<dbReference type="KEGG" id="yrb:UGYR_02700"/>
<accession>A0A085U841</accession>
<dbReference type="EMBL" id="LN681231">
    <property type="protein sequence ID" value="CEK27751.1"/>
    <property type="molecule type" value="Genomic_DNA"/>
</dbReference>
<proteinExistence type="predicted"/>
<sequence length="77" mass="8673">MKKVSIIAQCLVNAKDFSEMSEAESSIKKIFNDSYAEHSFEEWNTEVSALSAKRVISLVAGSSKVRVRGLIQELWNH</sequence>
<evidence type="ECO:0000313" key="1">
    <source>
        <dbReference type="EMBL" id="CEK27751.1"/>
    </source>
</evidence>
<reference evidence="1" key="1">
    <citation type="journal article" date="2015" name="Genome Announc.">
        <title>Complete Genome Sequence of Yersinia ruckeri Strain CSF007-82, Etiologic Agent of Red Mouth Disease in Salmonid Fish.</title>
        <authorList>
            <person name="Nelson M.C."/>
            <person name="LaPatra S.E."/>
            <person name="Welch T.J."/>
            <person name="Graf J."/>
        </authorList>
    </citation>
    <scope>NUCLEOTIDE SEQUENCE</scope>
    <source>
        <strain evidence="1">CSF007-82</strain>
    </source>
</reference>
<evidence type="ECO:0000313" key="2">
    <source>
        <dbReference type="EMBL" id="SUP98660.1"/>
    </source>
</evidence>
<dbReference type="EMBL" id="UHJG01000001">
    <property type="protein sequence ID" value="SUP98660.1"/>
    <property type="molecule type" value="Genomic_DNA"/>
</dbReference>
<keyword evidence="3" id="KW-1185">Reference proteome</keyword>